<dbReference type="AlphaFoldDB" id="A0A382NVM0"/>
<dbReference type="InterPro" id="IPR000415">
    <property type="entry name" value="Nitroreductase-like"/>
</dbReference>
<feature type="non-terminal residue" evidence="6">
    <location>
        <position position="52"/>
    </location>
</feature>
<dbReference type="InterPro" id="IPR016446">
    <property type="entry name" value="Flavin_OxRdtase_Frp"/>
</dbReference>
<keyword evidence="4" id="KW-0560">Oxidoreductase</keyword>
<dbReference type="GO" id="GO:0016491">
    <property type="term" value="F:oxidoreductase activity"/>
    <property type="evidence" value="ECO:0007669"/>
    <property type="project" value="UniProtKB-KW"/>
</dbReference>
<keyword evidence="2" id="KW-0285">Flavoprotein</keyword>
<dbReference type="PANTHER" id="PTHR43425">
    <property type="entry name" value="OXYGEN-INSENSITIVE NADPH NITROREDUCTASE"/>
    <property type="match status" value="1"/>
</dbReference>
<protein>
    <recommendedName>
        <fullName evidence="5">Nitroreductase domain-containing protein</fullName>
    </recommendedName>
</protein>
<gene>
    <name evidence="6" type="ORF">METZ01_LOCUS317331</name>
</gene>
<reference evidence="6" key="1">
    <citation type="submission" date="2018-05" db="EMBL/GenBank/DDBJ databases">
        <authorList>
            <person name="Lanie J.A."/>
            <person name="Ng W.-L."/>
            <person name="Kazmierczak K.M."/>
            <person name="Andrzejewski T.M."/>
            <person name="Davidsen T.M."/>
            <person name="Wayne K.J."/>
            <person name="Tettelin H."/>
            <person name="Glass J.I."/>
            <person name="Rusch D."/>
            <person name="Podicherti R."/>
            <person name="Tsui H.-C.T."/>
            <person name="Winkler M.E."/>
        </authorList>
    </citation>
    <scope>NUCLEOTIDE SEQUENCE</scope>
</reference>
<evidence type="ECO:0000259" key="5">
    <source>
        <dbReference type="Pfam" id="PF00881"/>
    </source>
</evidence>
<sequence>MNAAVDAALAMQNFIVAAESTGLGTCPISMVRNRINEFADLLKLPNGVFPVA</sequence>
<evidence type="ECO:0000313" key="6">
    <source>
        <dbReference type="EMBL" id="SVC64477.1"/>
    </source>
</evidence>
<feature type="domain" description="Nitroreductase" evidence="5">
    <location>
        <begin position="3"/>
        <end position="46"/>
    </location>
</feature>
<proteinExistence type="inferred from homology"/>
<name>A0A382NVM0_9ZZZZ</name>
<dbReference type="EMBL" id="UINC01102672">
    <property type="protein sequence ID" value="SVC64477.1"/>
    <property type="molecule type" value="Genomic_DNA"/>
</dbReference>
<evidence type="ECO:0000256" key="3">
    <source>
        <dbReference type="ARBA" id="ARBA00022643"/>
    </source>
</evidence>
<dbReference type="PANTHER" id="PTHR43425:SF2">
    <property type="entry name" value="OXYGEN-INSENSITIVE NADPH NITROREDUCTASE"/>
    <property type="match status" value="1"/>
</dbReference>
<dbReference type="Gene3D" id="3.40.109.10">
    <property type="entry name" value="NADH Oxidase"/>
    <property type="match status" value="1"/>
</dbReference>
<evidence type="ECO:0000256" key="1">
    <source>
        <dbReference type="ARBA" id="ARBA00008366"/>
    </source>
</evidence>
<dbReference type="SUPFAM" id="SSF55469">
    <property type="entry name" value="FMN-dependent nitroreductase-like"/>
    <property type="match status" value="1"/>
</dbReference>
<dbReference type="Pfam" id="PF00881">
    <property type="entry name" value="Nitroreductase"/>
    <property type="match status" value="1"/>
</dbReference>
<accession>A0A382NVM0</accession>
<dbReference type="InterPro" id="IPR029479">
    <property type="entry name" value="Nitroreductase"/>
</dbReference>
<comment type="similarity">
    <text evidence="1">Belongs to the flavin oxidoreductase frp family.</text>
</comment>
<evidence type="ECO:0000256" key="4">
    <source>
        <dbReference type="ARBA" id="ARBA00023002"/>
    </source>
</evidence>
<organism evidence="6">
    <name type="scientific">marine metagenome</name>
    <dbReference type="NCBI Taxonomy" id="408172"/>
    <lineage>
        <taxon>unclassified sequences</taxon>
        <taxon>metagenomes</taxon>
        <taxon>ecological metagenomes</taxon>
    </lineage>
</organism>
<evidence type="ECO:0000256" key="2">
    <source>
        <dbReference type="ARBA" id="ARBA00022630"/>
    </source>
</evidence>
<keyword evidence="3" id="KW-0288">FMN</keyword>